<organism evidence="1 2">
    <name type="scientific">Caerostris darwini</name>
    <dbReference type="NCBI Taxonomy" id="1538125"/>
    <lineage>
        <taxon>Eukaryota</taxon>
        <taxon>Metazoa</taxon>
        <taxon>Ecdysozoa</taxon>
        <taxon>Arthropoda</taxon>
        <taxon>Chelicerata</taxon>
        <taxon>Arachnida</taxon>
        <taxon>Araneae</taxon>
        <taxon>Araneomorphae</taxon>
        <taxon>Entelegynae</taxon>
        <taxon>Araneoidea</taxon>
        <taxon>Araneidae</taxon>
        <taxon>Caerostris</taxon>
    </lineage>
</organism>
<evidence type="ECO:0000313" key="2">
    <source>
        <dbReference type="Proteomes" id="UP001054837"/>
    </source>
</evidence>
<name>A0AAV4VNJ0_9ARAC</name>
<reference evidence="1 2" key="1">
    <citation type="submission" date="2021-06" db="EMBL/GenBank/DDBJ databases">
        <title>Caerostris darwini draft genome.</title>
        <authorList>
            <person name="Kono N."/>
            <person name="Arakawa K."/>
        </authorList>
    </citation>
    <scope>NUCLEOTIDE SEQUENCE [LARGE SCALE GENOMIC DNA]</scope>
</reference>
<protein>
    <submittedName>
        <fullName evidence="1">Uncharacterized protein</fullName>
    </submittedName>
</protein>
<sequence>MWKRFVSIGHSLKNKLLSVGAKKCFKLCVQYFHMCRILNLLHMRPKIKINRLYGFPKVNQPQKVYARSPMKQMVTCLSRLNGHGATIPLENYRTIHSEWYSRILFAKVFGEMCKNNQQCKIILSHDKVRSRKSGQTT</sequence>
<proteinExistence type="predicted"/>
<dbReference type="EMBL" id="BPLQ01013294">
    <property type="protein sequence ID" value="GIY71164.1"/>
    <property type="molecule type" value="Genomic_DNA"/>
</dbReference>
<keyword evidence="2" id="KW-1185">Reference proteome</keyword>
<gene>
    <name evidence="1" type="ORF">CDAR_472271</name>
</gene>
<accession>A0AAV4VNJ0</accession>
<dbReference type="Proteomes" id="UP001054837">
    <property type="component" value="Unassembled WGS sequence"/>
</dbReference>
<evidence type="ECO:0000313" key="1">
    <source>
        <dbReference type="EMBL" id="GIY71164.1"/>
    </source>
</evidence>
<comment type="caution">
    <text evidence="1">The sequence shown here is derived from an EMBL/GenBank/DDBJ whole genome shotgun (WGS) entry which is preliminary data.</text>
</comment>
<dbReference type="AlphaFoldDB" id="A0AAV4VNJ0"/>